<dbReference type="AlphaFoldDB" id="A0A2P5FZL7"/>
<reference evidence="2" key="1">
    <citation type="submission" date="2016-06" db="EMBL/GenBank/DDBJ databases">
        <title>Parallel loss of symbiosis genes in relatives of nitrogen-fixing non-legume Parasponia.</title>
        <authorList>
            <person name="Van Velzen R."/>
            <person name="Holmer R."/>
            <person name="Bu F."/>
            <person name="Rutten L."/>
            <person name="Van Zeijl A."/>
            <person name="Liu W."/>
            <person name="Santuari L."/>
            <person name="Cao Q."/>
            <person name="Sharma T."/>
            <person name="Shen D."/>
            <person name="Roswanjaya Y."/>
            <person name="Wardhani T."/>
            <person name="Kalhor M.S."/>
            <person name="Jansen J."/>
            <person name="Van den Hoogen J."/>
            <person name="Gungor B."/>
            <person name="Hartog M."/>
            <person name="Hontelez J."/>
            <person name="Verver J."/>
            <person name="Yang W.-C."/>
            <person name="Schijlen E."/>
            <person name="Repin R."/>
            <person name="Schilthuizen M."/>
            <person name="Schranz E."/>
            <person name="Heidstra R."/>
            <person name="Miyata K."/>
            <person name="Fedorova E."/>
            <person name="Kohlen W."/>
            <person name="Bisseling T."/>
            <person name="Smit S."/>
            <person name="Geurts R."/>
        </authorList>
    </citation>
    <scope>NUCLEOTIDE SEQUENCE [LARGE SCALE GENOMIC DNA]</scope>
    <source>
        <strain evidence="2">cv. RG33-2</strain>
    </source>
</reference>
<keyword evidence="2" id="KW-1185">Reference proteome</keyword>
<sequence length="63" mass="7295">MVEVVEIVVCAQEKMVNSYKNFWLLKFVLMLSVVFAEHTAEGPPGIKTLIKIKYKCPDEYEDE</sequence>
<dbReference type="Proteomes" id="UP000237000">
    <property type="component" value="Unassembled WGS sequence"/>
</dbReference>
<organism evidence="1 2">
    <name type="scientific">Trema orientale</name>
    <name type="common">Charcoal tree</name>
    <name type="synonym">Celtis orientalis</name>
    <dbReference type="NCBI Taxonomy" id="63057"/>
    <lineage>
        <taxon>Eukaryota</taxon>
        <taxon>Viridiplantae</taxon>
        <taxon>Streptophyta</taxon>
        <taxon>Embryophyta</taxon>
        <taxon>Tracheophyta</taxon>
        <taxon>Spermatophyta</taxon>
        <taxon>Magnoliopsida</taxon>
        <taxon>eudicotyledons</taxon>
        <taxon>Gunneridae</taxon>
        <taxon>Pentapetalae</taxon>
        <taxon>rosids</taxon>
        <taxon>fabids</taxon>
        <taxon>Rosales</taxon>
        <taxon>Cannabaceae</taxon>
        <taxon>Trema</taxon>
    </lineage>
</organism>
<accession>A0A2P5FZL7</accession>
<protein>
    <submittedName>
        <fullName evidence="1">Uncharacterized protein</fullName>
    </submittedName>
</protein>
<dbReference type="InParanoid" id="A0A2P5FZL7"/>
<proteinExistence type="predicted"/>
<gene>
    <name evidence="1" type="ORF">TorRG33x02_013090</name>
</gene>
<comment type="caution">
    <text evidence="1">The sequence shown here is derived from an EMBL/GenBank/DDBJ whole genome shotgun (WGS) entry which is preliminary data.</text>
</comment>
<dbReference type="EMBL" id="JXTC01000003">
    <property type="protein sequence ID" value="POO03248.1"/>
    <property type="molecule type" value="Genomic_DNA"/>
</dbReference>
<evidence type="ECO:0000313" key="2">
    <source>
        <dbReference type="Proteomes" id="UP000237000"/>
    </source>
</evidence>
<name>A0A2P5FZL7_TREOI</name>
<evidence type="ECO:0000313" key="1">
    <source>
        <dbReference type="EMBL" id="POO03248.1"/>
    </source>
</evidence>